<organism evidence="2 3">
    <name type="scientific">Rhizobium leguminosarum</name>
    <dbReference type="NCBI Taxonomy" id="384"/>
    <lineage>
        <taxon>Bacteria</taxon>
        <taxon>Pseudomonadati</taxon>
        <taxon>Pseudomonadota</taxon>
        <taxon>Alphaproteobacteria</taxon>
        <taxon>Hyphomicrobiales</taxon>
        <taxon>Rhizobiaceae</taxon>
        <taxon>Rhizobium/Agrobacterium group</taxon>
        <taxon>Rhizobium</taxon>
    </lineage>
</organism>
<feature type="domain" description="CN hydrolase" evidence="1">
    <location>
        <begin position="39"/>
        <end position="161"/>
    </location>
</feature>
<reference evidence="2 3" key="1">
    <citation type="submission" date="2020-08" db="EMBL/GenBank/DDBJ databases">
        <title>Genomic Encyclopedia of Type Strains, Phase IV (KMG-V): Genome sequencing to study the core and pangenomes of soil and plant-associated prokaryotes.</title>
        <authorList>
            <person name="Whitman W."/>
        </authorList>
    </citation>
    <scope>NUCLEOTIDE SEQUENCE [LARGE SCALE GENOMIC DNA]</scope>
    <source>
        <strain evidence="2 3">SEMIA 415</strain>
    </source>
</reference>
<dbReference type="SUPFAM" id="SSF56317">
    <property type="entry name" value="Carbon-nitrogen hydrolase"/>
    <property type="match status" value="1"/>
</dbReference>
<dbReference type="InterPro" id="IPR003010">
    <property type="entry name" value="C-N_Hydrolase"/>
</dbReference>
<gene>
    <name evidence="2" type="ORF">GGE16_005878</name>
</gene>
<evidence type="ECO:0000313" key="2">
    <source>
        <dbReference type="EMBL" id="MBB4293784.1"/>
    </source>
</evidence>
<dbReference type="EMBL" id="JACIGO010000011">
    <property type="protein sequence ID" value="MBB4293784.1"/>
    <property type="molecule type" value="Genomic_DNA"/>
</dbReference>
<comment type="caution">
    <text evidence="2">The sequence shown here is derived from an EMBL/GenBank/DDBJ whole genome shotgun (WGS) entry which is preliminary data.</text>
</comment>
<dbReference type="Gene3D" id="3.60.110.10">
    <property type="entry name" value="Carbon-nitrogen hydrolase"/>
    <property type="match status" value="1"/>
</dbReference>
<name>A0AAE2MR05_RHILE</name>
<proteinExistence type="predicted"/>
<dbReference type="Pfam" id="PF00795">
    <property type="entry name" value="CN_hydrolase"/>
    <property type="match status" value="1"/>
</dbReference>
<evidence type="ECO:0000259" key="1">
    <source>
        <dbReference type="Pfam" id="PF00795"/>
    </source>
</evidence>
<dbReference type="NCBIfam" id="NF010398">
    <property type="entry name" value="PRK13825.1-2"/>
    <property type="match status" value="1"/>
</dbReference>
<accession>A0AAE2MR05</accession>
<dbReference type="AlphaFoldDB" id="A0AAE2MR05"/>
<protein>
    <recommendedName>
        <fullName evidence="1">CN hydrolase domain-containing protein</fullName>
    </recommendedName>
</protein>
<dbReference type="InterPro" id="IPR036526">
    <property type="entry name" value="C-N_Hydrolase_sf"/>
</dbReference>
<dbReference type="Proteomes" id="UP000538507">
    <property type="component" value="Unassembled WGS sequence"/>
</dbReference>
<evidence type="ECO:0000313" key="3">
    <source>
        <dbReference type="Proteomes" id="UP000538507"/>
    </source>
</evidence>
<sequence length="174" mass="19102">MRAAAGEKTRFVVLPESALGFWTPTVERVWQESLRGSSLTVIAGAVVIDPSGYDNVIVEISADKARILYSERMPVPVSMWQPWLQWTGRVGGARAHLFGNPIAEIDRQKIAPLICYEQLMLWPILQSMLHSPSAIIAAGNGWWTEGTSIVAIQKASVIAWGKLFGLPVVTAFNT</sequence>